<keyword evidence="1 3" id="KW-0328">Glycosyltransferase</keyword>
<dbReference type="PANTHER" id="PTHR34136:SF1">
    <property type="entry name" value="UDP-N-ACETYL-D-MANNOSAMINURONIC ACID TRANSFERASE"/>
    <property type="match status" value="1"/>
</dbReference>
<organism evidence="3 4">
    <name type="scientific">Nonomuraea soli</name>
    <dbReference type="NCBI Taxonomy" id="1032476"/>
    <lineage>
        <taxon>Bacteria</taxon>
        <taxon>Bacillati</taxon>
        <taxon>Actinomycetota</taxon>
        <taxon>Actinomycetes</taxon>
        <taxon>Streptosporangiales</taxon>
        <taxon>Streptosporangiaceae</taxon>
        <taxon>Nonomuraea</taxon>
    </lineage>
</organism>
<gene>
    <name evidence="3" type="ORF">HNR30_009357</name>
</gene>
<evidence type="ECO:0000313" key="4">
    <source>
        <dbReference type="Proteomes" id="UP000530928"/>
    </source>
</evidence>
<dbReference type="InterPro" id="IPR004629">
    <property type="entry name" value="WecG_TagA_CpsF"/>
</dbReference>
<dbReference type="GO" id="GO:0047244">
    <property type="term" value="F:N-acetylglucosaminyldiphosphoundecaprenol N-acetyl-beta-D-mannosaminyltransferase activity"/>
    <property type="evidence" value="ECO:0007669"/>
    <property type="project" value="UniProtKB-EC"/>
</dbReference>
<sequence length="247" mass="27470">MTLRSEVLDARIDPLTMDEVIRRCVDAIALRRPLTIGVVNAAKLVNMRADALLRESVETCELVLADGQAVVWASRVLGAKLPERVAGVDLFMELLAEGDRRGYRAFFLGATQEVLDRMTAEIGHRFPGLVIAGARNGYFDDAQSGQVAQEIRDSGADLLFLGMTSPKKEIFVREWGGHTGAMVVHGVGGSFDILSGQTKRAPLSWQRLGLEWFYRLIQEPVRLGPRYLKTNARFILMIAQQRMGRTK</sequence>
<dbReference type="CDD" id="cd06533">
    <property type="entry name" value="Glyco_transf_WecG_TagA"/>
    <property type="match status" value="1"/>
</dbReference>
<evidence type="ECO:0000256" key="1">
    <source>
        <dbReference type="ARBA" id="ARBA00022676"/>
    </source>
</evidence>
<dbReference type="Proteomes" id="UP000530928">
    <property type="component" value="Unassembled WGS sequence"/>
</dbReference>
<dbReference type="EMBL" id="JACDUR010000015">
    <property type="protein sequence ID" value="MBA2897951.1"/>
    <property type="molecule type" value="Genomic_DNA"/>
</dbReference>
<keyword evidence="2 3" id="KW-0808">Transferase</keyword>
<dbReference type="EC" id="2.4.1.187" evidence="3"/>
<dbReference type="RefSeq" id="WP_181616627.1">
    <property type="nucleotide sequence ID" value="NZ_BAABAM010000018.1"/>
</dbReference>
<protein>
    <submittedName>
        <fullName evidence="3">N-acetylglucosaminyldiphosphoundecaprenol N-acetyl-beta-D-mannosaminyltransferase</fullName>
        <ecNumber evidence="3">2.4.1.187</ecNumber>
    </submittedName>
</protein>
<accession>A0A7W0CV71</accession>
<keyword evidence="4" id="KW-1185">Reference proteome</keyword>
<proteinExistence type="predicted"/>
<dbReference type="Pfam" id="PF03808">
    <property type="entry name" value="Glyco_tran_WecG"/>
    <property type="match status" value="1"/>
</dbReference>
<name>A0A7W0CV71_9ACTN</name>
<comment type="caution">
    <text evidence="3">The sequence shown here is derived from an EMBL/GenBank/DDBJ whole genome shotgun (WGS) entry which is preliminary data.</text>
</comment>
<dbReference type="NCBIfam" id="TIGR00696">
    <property type="entry name" value="wecG_tagA_cpsF"/>
    <property type="match status" value="1"/>
</dbReference>
<dbReference type="PANTHER" id="PTHR34136">
    <property type="match status" value="1"/>
</dbReference>
<evidence type="ECO:0000313" key="3">
    <source>
        <dbReference type="EMBL" id="MBA2897951.1"/>
    </source>
</evidence>
<reference evidence="3 4" key="1">
    <citation type="submission" date="2020-07" db="EMBL/GenBank/DDBJ databases">
        <title>Genomic Encyclopedia of Type Strains, Phase IV (KMG-IV): sequencing the most valuable type-strain genomes for metagenomic binning, comparative biology and taxonomic classification.</title>
        <authorList>
            <person name="Goeker M."/>
        </authorList>
    </citation>
    <scope>NUCLEOTIDE SEQUENCE [LARGE SCALE GENOMIC DNA]</scope>
    <source>
        <strain evidence="3 4">DSM 45533</strain>
    </source>
</reference>
<dbReference type="AlphaFoldDB" id="A0A7W0CV71"/>
<evidence type="ECO:0000256" key="2">
    <source>
        <dbReference type="ARBA" id="ARBA00022679"/>
    </source>
</evidence>